<proteinExistence type="predicted"/>
<dbReference type="GO" id="GO:0000976">
    <property type="term" value="F:transcription cis-regulatory region binding"/>
    <property type="evidence" value="ECO:0007669"/>
    <property type="project" value="TreeGrafter"/>
</dbReference>
<organism evidence="7 8">
    <name type="scientific">Sulfurimonas crateris</name>
    <dbReference type="NCBI Taxonomy" id="2574727"/>
    <lineage>
        <taxon>Bacteria</taxon>
        <taxon>Pseudomonadati</taxon>
        <taxon>Campylobacterota</taxon>
        <taxon>Epsilonproteobacteria</taxon>
        <taxon>Campylobacterales</taxon>
        <taxon>Sulfurimonadaceae</taxon>
        <taxon>Sulfurimonas</taxon>
    </lineage>
</organism>
<dbReference type="GO" id="GO:0000156">
    <property type="term" value="F:phosphorelay response regulator activity"/>
    <property type="evidence" value="ECO:0007669"/>
    <property type="project" value="TreeGrafter"/>
</dbReference>
<comment type="caution">
    <text evidence="7">The sequence shown here is derived from an EMBL/GenBank/DDBJ whole genome shotgun (WGS) entry which is preliminary data.</text>
</comment>
<dbReference type="Gene3D" id="3.40.50.2300">
    <property type="match status" value="1"/>
</dbReference>
<dbReference type="Gene3D" id="1.10.10.10">
    <property type="entry name" value="Winged helix-like DNA-binding domain superfamily/Winged helix DNA-binding domain"/>
    <property type="match status" value="1"/>
</dbReference>
<keyword evidence="2" id="KW-0805">Transcription regulation</keyword>
<accession>A0A4U2Z5N2</accession>
<dbReference type="Pfam" id="PF00072">
    <property type="entry name" value="Response_reg"/>
    <property type="match status" value="1"/>
</dbReference>
<evidence type="ECO:0000313" key="7">
    <source>
        <dbReference type="EMBL" id="TKI68732.1"/>
    </source>
</evidence>
<evidence type="ECO:0000256" key="3">
    <source>
        <dbReference type="ARBA" id="ARBA00023125"/>
    </source>
</evidence>
<dbReference type="InterPro" id="IPR016032">
    <property type="entry name" value="Sig_transdc_resp-reg_C-effctor"/>
</dbReference>
<keyword evidence="8" id="KW-1185">Reference proteome</keyword>
<evidence type="ECO:0000259" key="6">
    <source>
        <dbReference type="PROSITE" id="PS50110"/>
    </source>
</evidence>
<dbReference type="InterPro" id="IPR001789">
    <property type="entry name" value="Sig_transdc_resp-reg_receiver"/>
</dbReference>
<evidence type="ECO:0000256" key="2">
    <source>
        <dbReference type="ARBA" id="ARBA00023015"/>
    </source>
</evidence>
<dbReference type="Proteomes" id="UP000309561">
    <property type="component" value="Unassembled WGS sequence"/>
</dbReference>
<feature type="modified residue" description="4-aspartylphosphate" evidence="5">
    <location>
        <position position="53"/>
    </location>
</feature>
<name>A0A4U2Z5N2_9BACT</name>
<dbReference type="OrthoDB" id="9802426at2"/>
<evidence type="ECO:0000313" key="8">
    <source>
        <dbReference type="Proteomes" id="UP000309561"/>
    </source>
</evidence>
<keyword evidence="5" id="KW-0597">Phosphoprotein</keyword>
<dbReference type="AlphaFoldDB" id="A0A4U2Z5N2"/>
<dbReference type="InterPro" id="IPR039420">
    <property type="entry name" value="WalR-like"/>
</dbReference>
<dbReference type="SUPFAM" id="SSF52172">
    <property type="entry name" value="CheY-like"/>
    <property type="match status" value="1"/>
</dbReference>
<dbReference type="PANTHER" id="PTHR48111">
    <property type="entry name" value="REGULATOR OF RPOS"/>
    <property type="match status" value="1"/>
</dbReference>
<dbReference type="GO" id="GO:0006355">
    <property type="term" value="P:regulation of DNA-templated transcription"/>
    <property type="evidence" value="ECO:0007669"/>
    <property type="project" value="InterPro"/>
</dbReference>
<keyword evidence="1" id="KW-0902">Two-component regulatory system</keyword>
<dbReference type="PANTHER" id="PTHR48111:SF22">
    <property type="entry name" value="REGULATOR OF RPOS"/>
    <property type="match status" value="1"/>
</dbReference>
<dbReference type="InterPro" id="IPR036388">
    <property type="entry name" value="WH-like_DNA-bd_sf"/>
</dbReference>
<dbReference type="PROSITE" id="PS50110">
    <property type="entry name" value="RESPONSE_REGULATORY"/>
    <property type="match status" value="1"/>
</dbReference>
<evidence type="ECO:0000256" key="1">
    <source>
        <dbReference type="ARBA" id="ARBA00023012"/>
    </source>
</evidence>
<sequence length="210" mass="23407">MKKRILLLEDDSILAQTLVELLEGEGYSLTLARDGDEAADASYDGGFDLYIFDINVPDINGVELLRSLREADDKTPTIFISALVDLGSISKAFAVGAQDYIKKPFFPEELLIRVNAKFADTNATIKYKDLEYDPKTKTLKKNGHTIALGEVQERLFSLFIRNISQVITQDMLLECLEKPSSSALRVALTKLKQTTGLNIKNLRSVGYIVE</sequence>
<dbReference type="EMBL" id="SZPX01000007">
    <property type="protein sequence ID" value="TKI68732.1"/>
    <property type="molecule type" value="Genomic_DNA"/>
</dbReference>
<protein>
    <submittedName>
        <fullName evidence="7">Response regulator transcription factor</fullName>
    </submittedName>
</protein>
<evidence type="ECO:0000256" key="5">
    <source>
        <dbReference type="PROSITE-ProRule" id="PRU00169"/>
    </source>
</evidence>
<dbReference type="SMART" id="SM00448">
    <property type="entry name" value="REC"/>
    <property type="match status" value="1"/>
</dbReference>
<evidence type="ECO:0000256" key="4">
    <source>
        <dbReference type="ARBA" id="ARBA00023163"/>
    </source>
</evidence>
<feature type="domain" description="Response regulatory" evidence="6">
    <location>
        <begin position="4"/>
        <end position="118"/>
    </location>
</feature>
<dbReference type="GO" id="GO:0005829">
    <property type="term" value="C:cytosol"/>
    <property type="evidence" value="ECO:0007669"/>
    <property type="project" value="TreeGrafter"/>
</dbReference>
<dbReference type="InterPro" id="IPR011006">
    <property type="entry name" value="CheY-like_superfamily"/>
</dbReference>
<keyword evidence="3" id="KW-0238">DNA-binding</keyword>
<keyword evidence="4" id="KW-0804">Transcription</keyword>
<dbReference type="SUPFAM" id="SSF46894">
    <property type="entry name" value="C-terminal effector domain of the bipartite response regulators"/>
    <property type="match status" value="1"/>
</dbReference>
<gene>
    <name evidence="7" type="ORF">FCU45_09990</name>
</gene>
<reference evidence="7 8" key="1">
    <citation type="submission" date="2019-04" db="EMBL/GenBank/DDBJ databases">
        <title>Sulfurimonas crateris sp. nov. a facultative anaerobic sulfur-oxidizing chemolithautotrophic bacterium isolated from a terrestrial mud vulcano.</title>
        <authorList>
            <person name="Ratnikova N.M."/>
            <person name="Slobodkin A.I."/>
            <person name="Merkel A.Y."/>
            <person name="Novikov A."/>
            <person name="Bonch-Osmolovskaya E.A."/>
            <person name="Slobodkina G.B."/>
        </authorList>
    </citation>
    <scope>NUCLEOTIDE SEQUENCE [LARGE SCALE GENOMIC DNA]</scope>
    <source>
        <strain evidence="7 8">SN118</strain>
    </source>
</reference>
<dbReference type="GO" id="GO:0032993">
    <property type="term" value="C:protein-DNA complex"/>
    <property type="evidence" value="ECO:0007669"/>
    <property type="project" value="TreeGrafter"/>
</dbReference>
<dbReference type="RefSeq" id="WP_137014838.1">
    <property type="nucleotide sequence ID" value="NZ_SZPX01000007.1"/>
</dbReference>